<keyword evidence="2" id="KW-1185">Reference proteome</keyword>
<dbReference type="Proteomes" id="UP001642260">
    <property type="component" value="Unassembled WGS sequence"/>
</dbReference>
<gene>
    <name evidence="1" type="ORF">ERUC_LOCUS19147</name>
</gene>
<reference evidence="1 2" key="1">
    <citation type="submission" date="2022-03" db="EMBL/GenBank/DDBJ databases">
        <authorList>
            <person name="Macdonald S."/>
            <person name="Ahmed S."/>
            <person name="Newling K."/>
        </authorList>
    </citation>
    <scope>NUCLEOTIDE SEQUENCE [LARGE SCALE GENOMIC DNA]</scope>
</reference>
<proteinExistence type="predicted"/>
<evidence type="ECO:0000313" key="1">
    <source>
        <dbReference type="EMBL" id="CAH8353392.1"/>
    </source>
</evidence>
<accession>A0ABC8K6C4</accession>
<comment type="caution">
    <text evidence="1">The sequence shown here is derived from an EMBL/GenBank/DDBJ whole genome shotgun (WGS) entry which is preliminary data.</text>
</comment>
<dbReference type="EMBL" id="CAKOAT010181266">
    <property type="protein sequence ID" value="CAH8353392.1"/>
    <property type="molecule type" value="Genomic_DNA"/>
</dbReference>
<dbReference type="AlphaFoldDB" id="A0ABC8K6C4"/>
<sequence>MAISSGFASTPTTATFSRSRNRRVVLATTSFHGNDPVSWLNLFVQICAHPFSDCKVVQVCIQQITGDKVIKIVDKKAKSVFSSKVV</sequence>
<organism evidence="1 2">
    <name type="scientific">Eruca vesicaria subsp. sativa</name>
    <name type="common">Garden rocket</name>
    <name type="synonym">Eruca sativa</name>
    <dbReference type="NCBI Taxonomy" id="29727"/>
    <lineage>
        <taxon>Eukaryota</taxon>
        <taxon>Viridiplantae</taxon>
        <taxon>Streptophyta</taxon>
        <taxon>Embryophyta</taxon>
        <taxon>Tracheophyta</taxon>
        <taxon>Spermatophyta</taxon>
        <taxon>Magnoliopsida</taxon>
        <taxon>eudicotyledons</taxon>
        <taxon>Gunneridae</taxon>
        <taxon>Pentapetalae</taxon>
        <taxon>rosids</taxon>
        <taxon>malvids</taxon>
        <taxon>Brassicales</taxon>
        <taxon>Brassicaceae</taxon>
        <taxon>Brassiceae</taxon>
        <taxon>Eruca</taxon>
    </lineage>
</organism>
<evidence type="ECO:0000313" key="2">
    <source>
        <dbReference type="Proteomes" id="UP001642260"/>
    </source>
</evidence>
<protein>
    <submittedName>
        <fullName evidence="1">Uncharacterized protein</fullName>
    </submittedName>
</protein>
<name>A0ABC8K6C4_ERUVS</name>